<protein>
    <submittedName>
        <fullName evidence="4">Anti_prolifrtn domain-containing protein</fullName>
    </submittedName>
</protein>
<proteinExistence type="inferred from homology"/>
<dbReference type="GO" id="GO:0003714">
    <property type="term" value="F:transcription corepressor activity"/>
    <property type="evidence" value="ECO:0007669"/>
    <property type="project" value="TreeGrafter"/>
</dbReference>
<name>A0A8R1U039_ONCVO</name>
<dbReference type="InterPro" id="IPR002087">
    <property type="entry name" value="Anti_prolifrtn"/>
</dbReference>
<dbReference type="InterPro" id="IPR036054">
    <property type="entry name" value="BTG-like_sf"/>
</dbReference>
<feature type="domain" description="Anti-proliferative protein" evidence="3">
    <location>
        <begin position="1"/>
        <end position="108"/>
    </location>
</feature>
<evidence type="ECO:0000313" key="4">
    <source>
        <dbReference type="EnsemblMetazoa" id="OVOC9089.1"/>
    </source>
</evidence>
<reference evidence="5" key="1">
    <citation type="submission" date="2013-10" db="EMBL/GenBank/DDBJ databases">
        <title>Genome sequencing of Onchocerca volvulus.</title>
        <authorList>
            <person name="Cotton J."/>
            <person name="Tsai J."/>
            <person name="Stanley E."/>
            <person name="Tracey A."/>
            <person name="Holroyd N."/>
            <person name="Lustigman S."/>
            <person name="Berriman M."/>
        </authorList>
    </citation>
    <scope>NUCLEOTIDE SEQUENCE</scope>
</reference>
<dbReference type="PANTHER" id="PTHR17537:SF5">
    <property type="entry name" value="TRANSDUCER OF ERBB2, ISOFORM A"/>
    <property type="match status" value="1"/>
</dbReference>
<keyword evidence="2" id="KW-0597">Phosphoprotein</keyword>
<evidence type="ECO:0000313" key="5">
    <source>
        <dbReference type="Proteomes" id="UP000024404"/>
    </source>
</evidence>
<dbReference type="GO" id="GO:0005634">
    <property type="term" value="C:nucleus"/>
    <property type="evidence" value="ECO:0007669"/>
    <property type="project" value="TreeGrafter"/>
</dbReference>
<dbReference type="SUPFAM" id="SSF160696">
    <property type="entry name" value="BTG domain-like"/>
    <property type="match status" value="1"/>
</dbReference>
<dbReference type="EMBL" id="CMVM020000253">
    <property type="status" value="NOT_ANNOTATED_CDS"/>
    <property type="molecule type" value="Genomic_DNA"/>
</dbReference>
<dbReference type="OMA" id="VANDNTY"/>
<reference evidence="4" key="2">
    <citation type="submission" date="2022-06" db="UniProtKB">
        <authorList>
            <consortium name="EnsemblMetazoa"/>
        </authorList>
    </citation>
    <scope>IDENTIFICATION</scope>
</reference>
<dbReference type="Proteomes" id="UP000024404">
    <property type="component" value="Unassembled WGS sequence"/>
</dbReference>
<evidence type="ECO:0000256" key="2">
    <source>
        <dbReference type="ARBA" id="ARBA00022553"/>
    </source>
</evidence>
<dbReference type="AlphaFoldDB" id="A0A8R1U039"/>
<dbReference type="PANTHER" id="PTHR17537">
    <property type="entry name" value="TRANSDUCER OF ERBB2 TOB"/>
    <property type="match status" value="1"/>
</dbReference>
<keyword evidence="5" id="KW-1185">Reference proteome</keyword>
<dbReference type="Pfam" id="PF07742">
    <property type="entry name" value="BTG"/>
    <property type="match status" value="1"/>
</dbReference>
<comment type="similarity">
    <text evidence="1">Belongs to the BTG family.</text>
</comment>
<accession>A0A8R1U039</accession>
<sequence>MYTELKELINFLAIYMHYRIPRRRICLFMESYGNHLAGRFSEKWKPEEPKYGEKERTLVIKTRDCFDEIFATIATSIGIVMEDLAACFPSPLLFCCNPGEVSCQVMNYAHIIIVWMGDVNADINYTPMPTGIAFFCETPGILYNVLNSNDNLLDKINYSFCFGTKNKELKSQRCILLQLISSVDDSAYDLLGSGFFSENKVPPFLFRYTTRENYPFTARSFADTRFGSHRSRPDHKAMRRIQHAAAFLAMTNDNTCNTASSSHQENAQFVMNPVSDNFYYQSYANNNIASVTSPSVPLTSVAAADGERTCNAMSSMAASANAITKAVTSNESKLPFLNLYLTSSNPLSQSINSNAGRIASQLYPLSSIVETGNDFNSWNCHHPAGGDTKMKHAKANLPTCNERNNLHFTYPQNSQTLVANSCSPCSFETVLKNFLFLSLFPLSARDNTDRSFLYRVNLNEPISEVPSFLSFPASLSNLSNASSENPENQICNLESNNPDITDLQYSISRMSLADSTVSTSSTFVTNQFKPN</sequence>
<evidence type="ECO:0000259" key="3">
    <source>
        <dbReference type="SMART" id="SM00099"/>
    </source>
</evidence>
<dbReference type="GO" id="GO:0005737">
    <property type="term" value="C:cytoplasm"/>
    <property type="evidence" value="ECO:0007669"/>
    <property type="project" value="TreeGrafter"/>
</dbReference>
<dbReference type="EnsemblMetazoa" id="OVOC9089.1">
    <property type="protein sequence ID" value="OVOC9089.1"/>
    <property type="gene ID" value="WBGene00245898"/>
</dbReference>
<dbReference type="Gene3D" id="3.90.640.90">
    <property type="entry name" value="Anti-proliferative protein, N-terminal domain"/>
    <property type="match status" value="1"/>
</dbReference>
<dbReference type="InterPro" id="IPR015676">
    <property type="entry name" value="Tob1/2"/>
</dbReference>
<dbReference type="SMART" id="SM00099">
    <property type="entry name" value="btg1"/>
    <property type="match status" value="1"/>
</dbReference>
<organism evidence="4 5">
    <name type="scientific">Onchocerca volvulus</name>
    <dbReference type="NCBI Taxonomy" id="6282"/>
    <lineage>
        <taxon>Eukaryota</taxon>
        <taxon>Metazoa</taxon>
        <taxon>Ecdysozoa</taxon>
        <taxon>Nematoda</taxon>
        <taxon>Chromadorea</taxon>
        <taxon>Rhabditida</taxon>
        <taxon>Spirurina</taxon>
        <taxon>Spiruromorpha</taxon>
        <taxon>Filarioidea</taxon>
        <taxon>Onchocercidae</taxon>
        <taxon>Onchocerca</taxon>
    </lineage>
</organism>
<evidence type="ECO:0000256" key="1">
    <source>
        <dbReference type="ARBA" id="ARBA00007989"/>
    </source>
</evidence>